<dbReference type="InterPro" id="IPR003587">
    <property type="entry name" value="Hint_dom_N"/>
</dbReference>
<dbReference type="PROSITE" id="PS51192">
    <property type="entry name" value="HELICASE_ATP_BIND_1"/>
    <property type="match status" value="1"/>
</dbReference>
<evidence type="ECO:0000256" key="11">
    <source>
        <dbReference type="ARBA" id="ARBA00034617"/>
    </source>
</evidence>
<dbReference type="InterPro" id="IPR036844">
    <property type="entry name" value="Hint_dom_sf"/>
</dbReference>
<comment type="subunit">
    <text evidence="12">Monomer.</text>
</comment>
<dbReference type="GO" id="GO:0004519">
    <property type="term" value="F:endonuclease activity"/>
    <property type="evidence" value="ECO:0007669"/>
    <property type="project" value="InterPro"/>
</dbReference>
<dbReference type="Gene3D" id="1.10.150.20">
    <property type="entry name" value="5' to 3' exonuclease, C-terminal subdomain"/>
    <property type="match status" value="1"/>
</dbReference>
<keyword evidence="8 12" id="KW-0238">DNA-binding</keyword>
<dbReference type="EMBL" id="FOIW01000001">
    <property type="protein sequence ID" value="SEV81453.1"/>
    <property type="molecule type" value="Genomic_DNA"/>
</dbReference>
<dbReference type="Pfam" id="PF21280">
    <property type="entry name" value="Helicase_dom4_arc"/>
    <property type="match status" value="1"/>
</dbReference>
<dbReference type="Gene3D" id="2.170.16.10">
    <property type="entry name" value="Hedgehog/Intein (Hint) domain"/>
    <property type="match status" value="2"/>
</dbReference>
<evidence type="ECO:0000256" key="4">
    <source>
        <dbReference type="ARBA" id="ARBA00022806"/>
    </source>
</evidence>
<evidence type="ECO:0000256" key="1">
    <source>
        <dbReference type="ARBA" id="ARBA00022741"/>
    </source>
</evidence>
<dbReference type="GO" id="GO:0016887">
    <property type="term" value="F:ATP hydrolysis activity"/>
    <property type="evidence" value="ECO:0007669"/>
    <property type="project" value="RHEA"/>
</dbReference>
<dbReference type="InterPro" id="IPR004860">
    <property type="entry name" value="LAGLIDADG_dom"/>
</dbReference>
<dbReference type="InterPro" id="IPR027434">
    <property type="entry name" value="Homing_endonucl"/>
</dbReference>
<proteinExistence type="inferred from homology"/>
<dbReference type="InterPro" id="IPR030934">
    <property type="entry name" value="Intein_C"/>
</dbReference>
<evidence type="ECO:0000256" key="7">
    <source>
        <dbReference type="ARBA" id="ARBA00023000"/>
    </source>
</evidence>
<reference evidence="17" key="1">
    <citation type="submission" date="2016-10" db="EMBL/GenBank/DDBJ databases">
        <authorList>
            <person name="Varghese N."/>
            <person name="Submissions S."/>
        </authorList>
    </citation>
    <scope>NUCLEOTIDE SEQUENCE [LARGE SCALE GENOMIC DNA]</scope>
    <source>
        <strain evidence="17">OGL-20</strain>
    </source>
</reference>
<accession>A0A1I0LZD7</accession>
<evidence type="ECO:0000256" key="3">
    <source>
        <dbReference type="ARBA" id="ARBA00022801"/>
    </source>
</evidence>
<evidence type="ECO:0000259" key="14">
    <source>
        <dbReference type="PROSITE" id="PS50819"/>
    </source>
</evidence>
<dbReference type="SMART" id="SM00305">
    <property type="entry name" value="HintC"/>
    <property type="match status" value="1"/>
</dbReference>
<comment type="catalytic activity">
    <reaction evidence="12">
        <text>ATP + H2O = ADP + phosphate + H(+)</text>
        <dbReference type="Rhea" id="RHEA:13065"/>
        <dbReference type="ChEBI" id="CHEBI:15377"/>
        <dbReference type="ChEBI" id="CHEBI:15378"/>
        <dbReference type="ChEBI" id="CHEBI:30616"/>
        <dbReference type="ChEBI" id="CHEBI:43474"/>
        <dbReference type="ChEBI" id="CHEBI:456216"/>
        <dbReference type="EC" id="5.6.2.4"/>
    </reaction>
</comment>
<dbReference type="SUPFAM" id="SSF158702">
    <property type="entry name" value="Sec63 N-terminal domain-like"/>
    <property type="match status" value="1"/>
</dbReference>
<feature type="region of interest" description="Disordered" evidence="13">
    <location>
        <begin position="1110"/>
        <end position="1129"/>
    </location>
</feature>
<dbReference type="PROSITE" id="PS50818">
    <property type="entry name" value="INTEIN_C_TER"/>
    <property type="match status" value="1"/>
</dbReference>
<dbReference type="PROSITE" id="PS50819">
    <property type="entry name" value="INTEIN_ENDONUCLEASE"/>
    <property type="match status" value="1"/>
</dbReference>
<evidence type="ECO:0000256" key="5">
    <source>
        <dbReference type="ARBA" id="ARBA00022813"/>
    </source>
</evidence>
<evidence type="ECO:0000256" key="8">
    <source>
        <dbReference type="ARBA" id="ARBA00023125"/>
    </source>
</evidence>
<name>A0A1I0LZD7_9EURY</name>
<dbReference type="Pfam" id="PF14520">
    <property type="entry name" value="HHH_5"/>
    <property type="match status" value="1"/>
</dbReference>
<keyword evidence="1 12" id="KW-0547">Nucleotide-binding</keyword>
<dbReference type="SUPFAM" id="SSF46785">
    <property type="entry name" value="Winged helix' DNA-binding domain"/>
    <property type="match status" value="1"/>
</dbReference>
<dbReference type="SUPFAM" id="SSF51294">
    <property type="entry name" value="Hedgehog/intein (Hint) domain"/>
    <property type="match status" value="1"/>
</dbReference>
<dbReference type="InterPro" id="IPR004042">
    <property type="entry name" value="Intein_endonuc_central"/>
</dbReference>
<dbReference type="Gene3D" id="3.40.50.300">
    <property type="entry name" value="P-loop containing nucleotide triphosphate hydrolases"/>
    <property type="match status" value="3"/>
</dbReference>
<evidence type="ECO:0000256" key="6">
    <source>
        <dbReference type="ARBA" id="ARBA00022840"/>
    </source>
</evidence>
<dbReference type="SUPFAM" id="SSF52540">
    <property type="entry name" value="P-loop containing nucleoside triphosphate hydrolases"/>
    <property type="match status" value="3"/>
</dbReference>
<dbReference type="InterPro" id="IPR014001">
    <property type="entry name" value="Helicase_ATP-bd"/>
</dbReference>
<comment type="catalytic activity">
    <reaction evidence="11 12">
        <text>Couples ATP hydrolysis with the unwinding of duplex DNA by translocating in the 3'-5' direction.</text>
        <dbReference type="EC" id="5.6.2.4"/>
    </reaction>
</comment>
<dbReference type="CDD" id="cd18028">
    <property type="entry name" value="DEXHc_archSki2"/>
    <property type="match status" value="1"/>
</dbReference>
<dbReference type="Pfam" id="PF00270">
    <property type="entry name" value="DEAD"/>
    <property type="match status" value="1"/>
</dbReference>
<keyword evidence="9 12" id="KW-0234">DNA repair</keyword>
<dbReference type="PRINTS" id="PR00379">
    <property type="entry name" value="INTEIN"/>
</dbReference>
<dbReference type="SMART" id="SM00487">
    <property type="entry name" value="DEXDc"/>
    <property type="match status" value="1"/>
</dbReference>
<dbReference type="GO" id="GO:0003677">
    <property type="term" value="F:DNA binding"/>
    <property type="evidence" value="ECO:0007669"/>
    <property type="project" value="UniProtKB-UniRule"/>
</dbReference>
<dbReference type="PROSITE" id="PS50817">
    <property type="entry name" value="INTEIN_N_TER"/>
    <property type="match status" value="1"/>
</dbReference>
<dbReference type="InterPro" id="IPR036390">
    <property type="entry name" value="WH_DNA-bd_sf"/>
</dbReference>
<dbReference type="GO" id="GO:0006281">
    <property type="term" value="P:DNA repair"/>
    <property type="evidence" value="ECO:0007669"/>
    <property type="project" value="UniProtKB-UniRule"/>
</dbReference>
<keyword evidence="5" id="KW-0068">Autocatalytic cleavage</keyword>
<dbReference type="PANTHER" id="PTHR47961:SF10">
    <property type="entry name" value="ATP-DEPENDENT DNA HELICASE HEL308"/>
    <property type="match status" value="1"/>
</dbReference>
<dbReference type="InterPro" id="IPR022965">
    <property type="entry name" value="Helicase_Hel308"/>
</dbReference>
<dbReference type="SMART" id="SM00278">
    <property type="entry name" value="HhH1"/>
    <property type="match status" value="2"/>
</dbReference>
<dbReference type="InterPro" id="IPR006141">
    <property type="entry name" value="Intein_N"/>
</dbReference>
<evidence type="ECO:0000313" key="16">
    <source>
        <dbReference type="EMBL" id="SEV81453.1"/>
    </source>
</evidence>
<dbReference type="GO" id="GO:0005524">
    <property type="term" value="F:ATP binding"/>
    <property type="evidence" value="ECO:0007669"/>
    <property type="project" value="UniProtKB-UniRule"/>
</dbReference>
<keyword evidence="2 12" id="KW-0227">DNA damage</keyword>
<evidence type="ECO:0000313" key="17">
    <source>
        <dbReference type="Proteomes" id="UP000182125"/>
    </source>
</evidence>
<dbReference type="Proteomes" id="UP000182125">
    <property type="component" value="Unassembled WGS sequence"/>
</dbReference>
<keyword evidence="4 12" id="KW-0347">Helicase</keyword>
<evidence type="ECO:0000256" key="13">
    <source>
        <dbReference type="SAM" id="MobiDB-lite"/>
    </source>
</evidence>
<evidence type="ECO:0000256" key="10">
    <source>
        <dbReference type="ARBA" id="ARBA00023235"/>
    </source>
</evidence>
<dbReference type="SMART" id="SM00306">
    <property type="entry name" value="HintN"/>
    <property type="match status" value="1"/>
</dbReference>
<dbReference type="InterPro" id="IPR027417">
    <property type="entry name" value="P-loop_NTPase"/>
</dbReference>
<feature type="binding site" evidence="12">
    <location>
        <position position="28"/>
    </location>
    <ligand>
        <name>ATP</name>
        <dbReference type="ChEBI" id="CHEBI:30616"/>
    </ligand>
</feature>
<dbReference type="InterPro" id="IPR048772">
    <property type="entry name" value="Hel308-like_dom4"/>
</dbReference>
<protein>
    <recommendedName>
        <fullName evidence="12">ATP-dependent DNA helicase Hel308</fullName>
        <ecNumber evidence="12">5.6.2.4</ecNumber>
    </recommendedName>
    <alternativeName>
        <fullName evidence="12">DNA 3'-5' helicase Hel308</fullName>
    </alternativeName>
</protein>
<organism evidence="16 17">
    <name type="scientific">Thermococcus thioreducens</name>
    <dbReference type="NCBI Taxonomy" id="277988"/>
    <lineage>
        <taxon>Archaea</taxon>
        <taxon>Methanobacteriati</taxon>
        <taxon>Methanobacteriota</taxon>
        <taxon>Thermococci</taxon>
        <taxon>Thermococcales</taxon>
        <taxon>Thermococcaceae</taxon>
        <taxon>Thermococcus</taxon>
    </lineage>
</organism>
<dbReference type="Gene3D" id="3.10.28.10">
    <property type="entry name" value="Homing endonucleases"/>
    <property type="match status" value="1"/>
</dbReference>
<dbReference type="GO" id="GO:0016539">
    <property type="term" value="P:intein-mediated protein splicing"/>
    <property type="evidence" value="ECO:0007669"/>
    <property type="project" value="InterPro"/>
</dbReference>
<sequence length="1129" mass="129893">MKVEELPVDERVKRLIIERGIEELYPPQAEALKSGVLDGKNLVLAIPTASGKTLVSEVVMVNKLLQEGGKAVYLVPLKALAEEKYREFKDWEVLGLRVAATTGDYDSTDDWLGRYDIIIATSEKFDSLLRHGSNWIKDVKLVVADEVHLIGSYDRGATLEMILSHMLDRAQILALSATVGNAEELAEWLNAELVVSDWRPVELRKGVFHLGELIWEDGKRERYPENWESLAVDAVKRGKQALVFVNTRRSAEKEAVSLSTKIARILTKPETRQLKELADSLEENPTNEKLKKAIRGGVAFHHAGLSRAERTMIEDAFRGGLIKVITATPTLCMHPETPVITKNGVKKVSELGEGDEVLTHSGHFKKVITPLKRPHRGKMLVIKARGTVPVRVTPEHMVWVVKRIRHKSHYSDGRQVIWWEFKGPEWITVQELKELVENNKDKKVSYMLLQPVPEPKVAVDRIPLREPIYVSNQFGKTDKLHPSIGRTPEFLPLNFETARLLGLWIAEGSTSKTGVINFAIGSHENQITEFLVQTIKKYFPHANVVVKDHERNRRVVRFCNKRFAEWLRENIGHRAYEKRIPAVLLFNRSREVRLGLVRGLIEGDGYIRRDGENRANYISYTTVSPTLAYGLQLLLGSLGYVSSISRSVRKPGIGKSRKPIYEVKISGRSYYELLKELDLEVPPKGNRTYNVNTIWNGYLLFKVRSVEEEFYEGDVYNLEVEDDESYSVGFIVHNSAGVNLPSFRVIIRDTKRYAGFGWTDIPVLEIQQMMGRAGRPKYDRVGEAIIVARTEDPRKLMEKYIHGKPEKLFSMLANEQAFRSQVLALITNFGVSNFREMIGFLEKTFYFHQRKDTSSIEYKAKDIVYFLIENEFVDMDMNDRFIALPFGRRTSQLYIDPLTAKKFKDAFPRLENNPNPFGIFQLIASTPDMATLNARRREMEDYLDLAYEFEDRLYTNIPYYEDYRFQTFLGEIKTAKILLDWINEVPEARIYETYSIDPGDLYRILELADWLMYSLIELYKLFEPEKDVLDYLRDLHLRLRHGVREELLELVRLPNIGRKRARALYNAGFRTREDIMRAKVKDLLEVEGIGMKVVEGLFRHFGVELPKGAKKDSKKAEKARKGTLDDFLK</sequence>
<dbReference type="PANTHER" id="PTHR47961">
    <property type="entry name" value="DNA POLYMERASE THETA, PUTATIVE (AFU_ORTHOLOGUE AFUA_1G05260)-RELATED"/>
    <property type="match status" value="1"/>
</dbReference>
<evidence type="ECO:0000259" key="15">
    <source>
        <dbReference type="PROSITE" id="PS51192"/>
    </source>
</evidence>
<dbReference type="Pfam" id="PF14528">
    <property type="entry name" value="LAGLIDADG_3"/>
    <property type="match status" value="1"/>
</dbReference>
<dbReference type="InterPro" id="IPR006142">
    <property type="entry name" value="INTEIN"/>
</dbReference>
<dbReference type="InterPro" id="IPR011545">
    <property type="entry name" value="DEAD/DEAH_box_helicase_dom"/>
</dbReference>
<dbReference type="EC" id="5.6.2.4" evidence="12"/>
<dbReference type="CDD" id="cd00081">
    <property type="entry name" value="Hint"/>
    <property type="match status" value="1"/>
</dbReference>
<dbReference type="GO" id="GO:0043138">
    <property type="term" value="F:3'-5' DNA helicase activity"/>
    <property type="evidence" value="ECO:0007669"/>
    <property type="project" value="UniProtKB-UniRule"/>
</dbReference>
<keyword evidence="6 12" id="KW-0067">ATP-binding</keyword>
<dbReference type="SUPFAM" id="SSF55608">
    <property type="entry name" value="Homing endonucleases"/>
    <property type="match status" value="1"/>
</dbReference>
<feature type="domain" description="Helicase ATP-binding" evidence="15">
    <location>
        <begin position="33"/>
        <end position="197"/>
    </location>
</feature>
<dbReference type="InterPro" id="IPR050474">
    <property type="entry name" value="Hel308_SKI2-like"/>
</dbReference>
<dbReference type="InterPro" id="IPR003583">
    <property type="entry name" value="Hlx-hairpin-Hlx_DNA-bd_motif"/>
</dbReference>
<comment type="similarity">
    <text evidence="12">Belongs to the helicase family. Hel308 subfamily.</text>
</comment>
<dbReference type="HAMAP" id="MF_00442">
    <property type="entry name" value="Helicase_Hel308"/>
    <property type="match status" value="1"/>
</dbReference>
<feature type="domain" description="DOD-type homing endonuclease" evidence="14">
    <location>
        <begin position="500"/>
        <end position="640"/>
    </location>
</feature>
<evidence type="ECO:0000256" key="9">
    <source>
        <dbReference type="ARBA" id="ARBA00023204"/>
    </source>
</evidence>
<dbReference type="NCBIfam" id="TIGR01443">
    <property type="entry name" value="intein_Cterm"/>
    <property type="match status" value="1"/>
</dbReference>
<keyword evidence="3 12" id="KW-0378">Hydrolase</keyword>
<gene>
    <name evidence="12" type="primary">hel308</name>
    <name evidence="16" type="ORF">SAMN05216170_0066</name>
</gene>
<dbReference type="Gene3D" id="1.10.3380.30">
    <property type="match status" value="1"/>
</dbReference>
<keyword evidence="10 12" id="KW-0413">Isomerase</keyword>
<dbReference type="AlphaFoldDB" id="A0A1I0LZD7"/>
<evidence type="ECO:0000256" key="2">
    <source>
        <dbReference type="ARBA" id="ARBA00022763"/>
    </source>
</evidence>
<keyword evidence="7" id="KW-0651">Protein splicing</keyword>
<comment type="function">
    <text evidence="12">DNA-dependent ATPase and 3'-5' DNA helicase that may be involved in repair of stalled replication forks.</text>
</comment>
<evidence type="ECO:0000256" key="12">
    <source>
        <dbReference type="HAMAP-Rule" id="MF_00442"/>
    </source>
</evidence>
<dbReference type="InterPro" id="IPR003586">
    <property type="entry name" value="Hint_dom_C"/>
</dbReference>